<keyword evidence="1 2" id="KW-0694">RNA-binding</keyword>
<evidence type="ECO:0000256" key="2">
    <source>
        <dbReference type="PROSITE-ProRule" id="PRU00176"/>
    </source>
</evidence>
<feature type="compositionally biased region" description="Basic and acidic residues" evidence="3">
    <location>
        <begin position="8"/>
        <end position="35"/>
    </location>
</feature>
<dbReference type="GO" id="GO:0003723">
    <property type="term" value="F:RNA binding"/>
    <property type="evidence" value="ECO:0007669"/>
    <property type="project" value="UniProtKB-UniRule"/>
</dbReference>
<accession>A0A1Q3G1I8</accession>
<reference evidence="5" key="1">
    <citation type="submission" date="2017-01" db="EMBL/GenBank/DDBJ databases">
        <title>A deep insight into the sialotranscriptome of adult male and female Cluex tarsalis mosquitoes.</title>
        <authorList>
            <person name="Ribeiro J.M."/>
            <person name="Moreira F."/>
            <person name="Bernard K.A."/>
            <person name="Calvo E."/>
        </authorList>
    </citation>
    <scope>NUCLEOTIDE SEQUENCE</scope>
    <source>
        <strain evidence="5">Kern County</strain>
        <tissue evidence="5">Salivary glands</tissue>
    </source>
</reference>
<evidence type="ECO:0000256" key="1">
    <source>
        <dbReference type="ARBA" id="ARBA00022884"/>
    </source>
</evidence>
<feature type="compositionally biased region" description="Basic and acidic residues" evidence="3">
    <location>
        <begin position="285"/>
        <end position="301"/>
    </location>
</feature>
<proteinExistence type="predicted"/>
<protein>
    <submittedName>
        <fullName evidence="5">Putative translation initiation factor 3 subunit g eif-3g</fullName>
    </submittedName>
</protein>
<dbReference type="InterPro" id="IPR012677">
    <property type="entry name" value="Nucleotide-bd_a/b_plait_sf"/>
</dbReference>
<dbReference type="Pfam" id="PF00076">
    <property type="entry name" value="RRM_1"/>
    <property type="match status" value="1"/>
</dbReference>
<dbReference type="SUPFAM" id="SSF54928">
    <property type="entry name" value="RNA-binding domain, RBD"/>
    <property type="match status" value="1"/>
</dbReference>
<feature type="region of interest" description="Disordered" evidence="3">
    <location>
        <begin position="1"/>
        <end position="88"/>
    </location>
</feature>
<feature type="region of interest" description="Disordered" evidence="3">
    <location>
        <begin position="168"/>
        <end position="226"/>
    </location>
</feature>
<keyword evidence="5" id="KW-0396">Initiation factor</keyword>
<dbReference type="GO" id="GO:0003743">
    <property type="term" value="F:translation initiation factor activity"/>
    <property type="evidence" value="ECO:0007669"/>
    <property type="project" value="UniProtKB-KW"/>
</dbReference>
<keyword evidence="5" id="KW-0648">Protein biosynthesis</keyword>
<feature type="domain" description="RRM" evidence="4">
    <location>
        <begin position="92"/>
        <end position="170"/>
    </location>
</feature>
<dbReference type="AlphaFoldDB" id="A0A1Q3G1I8"/>
<dbReference type="PROSITE" id="PS50102">
    <property type="entry name" value="RRM"/>
    <property type="match status" value="1"/>
</dbReference>
<dbReference type="CDD" id="cd12363">
    <property type="entry name" value="RRM_TRA2"/>
    <property type="match status" value="1"/>
</dbReference>
<dbReference type="InterPro" id="IPR000504">
    <property type="entry name" value="RRM_dom"/>
</dbReference>
<evidence type="ECO:0000256" key="3">
    <source>
        <dbReference type="SAM" id="MobiDB-lite"/>
    </source>
</evidence>
<dbReference type="EMBL" id="GFDL01001378">
    <property type="protein sequence ID" value="JAV33667.1"/>
    <property type="molecule type" value="Transcribed_RNA"/>
</dbReference>
<dbReference type="SMART" id="SM00360">
    <property type="entry name" value="RRM"/>
    <property type="match status" value="1"/>
</dbReference>
<dbReference type="Gene3D" id="3.30.70.330">
    <property type="match status" value="1"/>
</dbReference>
<name>A0A1Q3G1I8_CULTA</name>
<evidence type="ECO:0000259" key="4">
    <source>
        <dbReference type="PROSITE" id="PS50102"/>
    </source>
</evidence>
<dbReference type="InterPro" id="IPR035979">
    <property type="entry name" value="RBD_domain_sf"/>
</dbReference>
<evidence type="ECO:0000313" key="5">
    <source>
        <dbReference type="EMBL" id="JAV33667.1"/>
    </source>
</evidence>
<dbReference type="PANTHER" id="PTHR48027">
    <property type="entry name" value="HETEROGENEOUS NUCLEAR RIBONUCLEOPROTEIN 87F-RELATED"/>
    <property type="match status" value="1"/>
</dbReference>
<feature type="region of interest" description="Disordered" evidence="3">
    <location>
        <begin position="260"/>
        <end position="308"/>
    </location>
</feature>
<sequence>MSYSKSHQYYEPRSRSRSRDDRSRYRREYREEGDRYASSYGGGGGGGSSHYPASTSSSGYGGSRPARAPRPYGVGGAGGNPDSKHSPPGGSRVVAVFNLSIYTTEAELYDIFVKFGPLKKATVVLDAKTGRSRGFGFVYFESIEDARVAHVQANGIEIGDRRIRVDYSATDKPHDPTPGVYYGKVSHPKREHGGGGGGHYERGGGGHGPPLGPPASRSAAPVGGGGGGAAAAAAGGYYHCRACEIEAMERERWEREARRYGNGSDQYHQQYYYQDKYAAPAPPEPRGRERSSVMSRSRSDYYRGGAVR</sequence>
<dbReference type="InterPro" id="IPR052462">
    <property type="entry name" value="SLIRP/GR-RBP-like"/>
</dbReference>
<organism evidence="5">
    <name type="scientific">Culex tarsalis</name>
    <name type="common">Encephalitis mosquito</name>
    <dbReference type="NCBI Taxonomy" id="7177"/>
    <lineage>
        <taxon>Eukaryota</taxon>
        <taxon>Metazoa</taxon>
        <taxon>Ecdysozoa</taxon>
        <taxon>Arthropoda</taxon>
        <taxon>Hexapoda</taxon>
        <taxon>Insecta</taxon>
        <taxon>Pterygota</taxon>
        <taxon>Neoptera</taxon>
        <taxon>Endopterygota</taxon>
        <taxon>Diptera</taxon>
        <taxon>Nematocera</taxon>
        <taxon>Culicoidea</taxon>
        <taxon>Culicidae</taxon>
        <taxon>Culicinae</taxon>
        <taxon>Culicini</taxon>
        <taxon>Culex</taxon>
        <taxon>Culex</taxon>
    </lineage>
</organism>